<evidence type="ECO:0000259" key="4">
    <source>
        <dbReference type="PROSITE" id="PS51857"/>
    </source>
</evidence>
<dbReference type="SUPFAM" id="SSF50249">
    <property type="entry name" value="Nucleic acid-binding proteins"/>
    <property type="match status" value="1"/>
</dbReference>
<dbReference type="PANTHER" id="PTHR11544">
    <property type="entry name" value="COLD SHOCK DOMAIN CONTAINING PROTEINS"/>
    <property type="match status" value="1"/>
</dbReference>
<dbReference type="GO" id="GO:0003676">
    <property type="term" value="F:nucleic acid binding"/>
    <property type="evidence" value="ECO:0007669"/>
    <property type="project" value="InterPro"/>
</dbReference>
<evidence type="ECO:0000313" key="5">
    <source>
        <dbReference type="EMBL" id="OGG53764.1"/>
    </source>
</evidence>
<dbReference type="InterPro" id="IPR050181">
    <property type="entry name" value="Cold_shock_domain"/>
</dbReference>
<dbReference type="InterPro" id="IPR002059">
    <property type="entry name" value="CSP_DNA-bd"/>
</dbReference>
<gene>
    <name evidence="5" type="ORF">A2851_02680</name>
</gene>
<keyword evidence="2" id="KW-0963">Cytoplasm</keyword>
<evidence type="ECO:0000313" key="6">
    <source>
        <dbReference type="Proteomes" id="UP000176863"/>
    </source>
</evidence>
<dbReference type="AlphaFoldDB" id="A0A1F6CX76"/>
<proteinExistence type="predicted"/>
<evidence type="ECO:0000256" key="1">
    <source>
        <dbReference type="ARBA" id="ARBA00004496"/>
    </source>
</evidence>
<sequence length="75" mass="8447">MGHGTIIARDRTGTVKWFNAKKGYGFIEPHDGGPDIFVHRTDVEHARRSTLTWGVDIGFDLRKNGRKVSAVNLRL</sequence>
<dbReference type="PIRSF" id="PIRSF002599">
    <property type="entry name" value="Cold_shock_A"/>
    <property type="match status" value="1"/>
</dbReference>
<reference evidence="5 6" key="1">
    <citation type="journal article" date="2016" name="Nat. Commun.">
        <title>Thousands of microbial genomes shed light on interconnected biogeochemical processes in an aquifer system.</title>
        <authorList>
            <person name="Anantharaman K."/>
            <person name="Brown C.T."/>
            <person name="Hug L.A."/>
            <person name="Sharon I."/>
            <person name="Castelle C.J."/>
            <person name="Probst A.J."/>
            <person name="Thomas B.C."/>
            <person name="Singh A."/>
            <person name="Wilkins M.J."/>
            <person name="Karaoz U."/>
            <person name="Brodie E.L."/>
            <person name="Williams K.H."/>
            <person name="Hubbard S.S."/>
            <person name="Banfield J.F."/>
        </authorList>
    </citation>
    <scope>NUCLEOTIDE SEQUENCE [LARGE SCALE GENOMIC DNA]</scope>
</reference>
<accession>A0A1F6CX76</accession>
<dbReference type="EMBL" id="MFKT01000009">
    <property type="protein sequence ID" value="OGG53764.1"/>
    <property type="molecule type" value="Genomic_DNA"/>
</dbReference>
<dbReference type="InterPro" id="IPR012340">
    <property type="entry name" value="NA-bd_OB-fold"/>
</dbReference>
<comment type="subcellular location">
    <subcellularLocation>
        <location evidence="1 3">Cytoplasm</location>
    </subcellularLocation>
</comment>
<dbReference type="PROSITE" id="PS00352">
    <property type="entry name" value="CSD_1"/>
    <property type="match status" value="1"/>
</dbReference>
<dbReference type="InterPro" id="IPR011129">
    <property type="entry name" value="CSD"/>
</dbReference>
<name>A0A1F6CX76_9BACT</name>
<dbReference type="GO" id="GO:0005737">
    <property type="term" value="C:cytoplasm"/>
    <property type="evidence" value="ECO:0007669"/>
    <property type="project" value="UniProtKB-SubCell"/>
</dbReference>
<evidence type="ECO:0000256" key="2">
    <source>
        <dbReference type="ARBA" id="ARBA00022490"/>
    </source>
</evidence>
<dbReference type="InterPro" id="IPR012156">
    <property type="entry name" value="Cold_shock_CspA"/>
</dbReference>
<dbReference type="InterPro" id="IPR019844">
    <property type="entry name" value="CSD_CS"/>
</dbReference>
<feature type="domain" description="CSD" evidence="4">
    <location>
        <begin position="10"/>
        <end position="75"/>
    </location>
</feature>
<dbReference type="PROSITE" id="PS51857">
    <property type="entry name" value="CSD_2"/>
    <property type="match status" value="1"/>
</dbReference>
<protein>
    <recommendedName>
        <fullName evidence="4">CSD domain-containing protein</fullName>
    </recommendedName>
</protein>
<dbReference type="CDD" id="cd04458">
    <property type="entry name" value="CSP_CDS"/>
    <property type="match status" value="1"/>
</dbReference>
<dbReference type="SMART" id="SM00357">
    <property type="entry name" value="CSP"/>
    <property type="match status" value="1"/>
</dbReference>
<dbReference type="STRING" id="1798480.A2851_02680"/>
<organism evidence="5 6">
    <name type="scientific">Candidatus Kaiserbacteria bacterium RIFCSPHIGHO2_01_FULL_53_29</name>
    <dbReference type="NCBI Taxonomy" id="1798480"/>
    <lineage>
        <taxon>Bacteria</taxon>
        <taxon>Candidatus Kaiseribacteriota</taxon>
    </lineage>
</organism>
<comment type="caution">
    <text evidence="5">The sequence shown here is derived from an EMBL/GenBank/DDBJ whole genome shotgun (WGS) entry which is preliminary data.</text>
</comment>
<evidence type="ECO:0000256" key="3">
    <source>
        <dbReference type="RuleBase" id="RU000408"/>
    </source>
</evidence>
<dbReference type="Gene3D" id="2.40.50.140">
    <property type="entry name" value="Nucleic acid-binding proteins"/>
    <property type="match status" value="1"/>
</dbReference>
<dbReference type="Proteomes" id="UP000176863">
    <property type="component" value="Unassembled WGS sequence"/>
</dbReference>
<dbReference type="PRINTS" id="PR00050">
    <property type="entry name" value="COLDSHOCK"/>
</dbReference>
<dbReference type="Pfam" id="PF00313">
    <property type="entry name" value="CSD"/>
    <property type="match status" value="1"/>
</dbReference>